<dbReference type="OrthoDB" id="3192509at2"/>
<dbReference type="SUPFAM" id="SSF52540">
    <property type="entry name" value="P-loop containing nucleoside triphosphate hydrolases"/>
    <property type="match status" value="1"/>
</dbReference>
<sequence length="220" mass="23958">MERSAGTGAPDTRGAGAPPRRADRVLVGIAGSPGSGKTTLAIALVDELNRRRPGSAVHLPMDGFHLANSTLDRLGRHDRKGAIDTFDGWGFVALLDRIRTERGHTVYAPSFHRVVDEGVAGEIAIEDTIRYVVVEGNYLLADVEPWDGVRERLDAAWFCATPEDERIVRLVDRHTRHGRTPEAALAWAREVDGANALLIEASRVNAELVVSGERLEVLEG</sequence>
<feature type="domain" description="Zeta toxin" evidence="8">
    <location>
        <begin position="20"/>
        <end position="64"/>
    </location>
</feature>
<proteinExistence type="inferred from homology"/>
<reference evidence="9 10" key="1">
    <citation type="submission" date="2019-01" db="EMBL/GenBank/DDBJ databases">
        <authorList>
            <person name="Li J."/>
        </authorList>
    </citation>
    <scope>NUCLEOTIDE SEQUENCE [LARGE SCALE GENOMIC DNA]</scope>
    <source>
        <strain evidence="9 10">CGMCC 4.7180</strain>
    </source>
</reference>
<comment type="caution">
    <text evidence="9">The sequence shown here is derived from an EMBL/GenBank/DDBJ whole genome shotgun (WGS) entry which is preliminary data.</text>
</comment>
<dbReference type="GO" id="GO:0005524">
    <property type="term" value="F:ATP binding"/>
    <property type="evidence" value="ECO:0007669"/>
    <property type="project" value="UniProtKB-KW"/>
</dbReference>
<dbReference type="NCBIfam" id="NF006743">
    <property type="entry name" value="PRK09270.1-2"/>
    <property type="match status" value="1"/>
</dbReference>
<feature type="region of interest" description="Disordered" evidence="7">
    <location>
        <begin position="1"/>
        <end position="22"/>
    </location>
</feature>
<gene>
    <name evidence="9" type="ORF">ESO86_06255</name>
</gene>
<evidence type="ECO:0000256" key="2">
    <source>
        <dbReference type="ARBA" id="ARBA00011963"/>
    </source>
</evidence>
<evidence type="ECO:0000256" key="6">
    <source>
        <dbReference type="ARBA" id="ARBA00048178"/>
    </source>
</evidence>
<dbReference type="InterPro" id="IPR010488">
    <property type="entry name" value="Zeta_toxin_domain"/>
</dbReference>
<evidence type="ECO:0000259" key="8">
    <source>
        <dbReference type="Pfam" id="PF06414"/>
    </source>
</evidence>
<dbReference type="InterPro" id="IPR027417">
    <property type="entry name" value="P-loop_NTPase"/>
</dbReference>
<evidence type="ECO:0000256" key="5">
    <source>
        <dbReference type="ARBA" id="ARBA00032897"/>
    </source>
</evidence>
<feature type="compositionally biased region" description="Low complexity" evidence="7">
    <location>
        <begin position="1"/>
        <end position="19"/>
    </location>
</feature>
<keyword evidence="9" id="KW-0418">Kinase</keyword>
<accession>A0A4Q2JNA7</accession>
<keyword evidence="4" id="KW-0067">ATP-binding</keyword>
<dbReference type="AlphaFoldDB" id="A0A4Q2JNA7"/>
<keyword evidence="9" id="KW-0808">Transferase</keyword>
<dbReference type="Gene3D" id="3.40.50.300">
    <property type="entry name" value="P-loop containing nucleotide triphosphate hydrolases"/>
    <property type="match status" value="1"/>
</dbReference>
<protein>
    <recommendedName>
        <fullName evidence="5">UDP-N-acetylglucosamine kinase</fullName>
        <ecNumber evidence="2">2.7.1.176</ecNumber>
    </recommendedName>
    <alternativeName>
        <fullName evidence="5">UDP-N-acetylglucosamine kinase</fullName>
    </alternativeName>
</protein>
<comment type="similarity">
    <text evidence="1">Belongs to the zeta toxin family.</text>
</comment>
<evidence type="ECO:0000256" key="1">
    <source>
        <dbReference type="ARBA" id="ARBA00009104"/>
    </source>
</evidence>
<evidence type="ECO:0000256" key="4">
    <source>
        <dbReference type="ARBA" id="ARBA00022840"/>
    </source>
</evidence>
<comment type="catalytic activity">
    <reaction evidence="6">
        <text>UDP-N-acetyl-alpha-D-glucosamine + ATP = UDP-N-acetyl-alpha-D-glucosamine 3'-phosphate + ADP + H(+)</text>
        <dbReference type="Rhea" id="RHEA:32671"/>
        <dbReference type="ChEBI" id="CHEBI:15378"/>
        <dbReference type="ChEBI" id="CHEBI:30616"/>
        <dbReference type="ChEBI" id="CHEBI:57705"/>
        <dbReference type="ChEBI" id="CHEBI:64353"/>
        <dbReference type="ChEBI" id="CHEBI:456216"/>
        <dbReference type="EC" id="2.7.1.176"/>
    </reaction>
</comment>
<organism evidence="9 10">
    <name type="scientific">Agromyces binzhouensis</name>
    <dbReference type="NCBI Taxonomy" id="1817495"/>
    <lineage>
        <taxon>Bacteria</taxon>
        <taxon>Bacillati</taxon>
        <taxon>Actinomycetota</taxon>
        <taxon>Actinomycetes</taxon>
        <taxon>Micrococcales</taxon>
        <taxon>Microbacteriaceae</taxon>
        <taxon>Agromyces</taxon>
    </lineage>
</organism>
<dbReference type="Proteomes" id="UP000292881">
    <property type="component" value="Unassembled WGS sequence"/>
</dbReference>
<dbReference type="Pfam" id="PF06414">
    <property type="entry name" value="Zeta_toxin"/>
    <property type="match status" value="1"/>
</dbReference>
<dbReference type="EC" id="2.7.1.176" evidence="2"/>
<evidence type="ECO:0000256" key="3">
    <source>
        <dbReference type="ARBA" id="ARBA00022741"/>
    </source>
</evidence>
<name>A0A4Q2JNA7_9MICO</name>
<evidence type="ECO:0000256" key="7">
    <source>
        <dbReference type="SAM" id="MobiDB-lite"/>
    </source>
</evidence>
<dbReference type="PANTHER" id="PTHR10285">
    <property type="entry name" value="URIDINE KINASE"/>
    <property type="match status" value="1"/>
</dbReference>
<dbReference type="PRINTS" id="PR00988">
    <property type="entry name" value="URIDINKINASE"/>
</dbReference>
<keyword evidence="10" id="KW-1185">Reference proteome</keyword>
<dbReference type="EMBL" id="SDPL01000081">
    <property type="protein sequence ID" value="RXZ48484.1"/>
    <property type="molecule type" value="Genomic_DNA"/>
</dbReference>
<evidence type="ECO:0000313" key="10">
    <source>
        <dbReference type="Proteomes" id="UP000292881"/>
    </source>
</evidence>
<dbReference type="GO" id="GO:0016301">
    <property type="term" value="F:kinase activity"/>
    <property type="evidence" value="ECO:0007669"/>
    <property type="project" value="UniProtKB-KW"/>
</dbReference>
<evidence type="ECO:0000313" key="9">
    <source>
        <dbReference type="EMBL" id="RXZ48484.1"/>
    </source>
</evidence>
<keyword evidence="3" id="KW-0547">Nucleotide-binding</keyword>